<organism evidence="2 3">
    <name type="scientific">Massilicoli timonensis</name>
    <dbReference type="NCBI Taxonomy" id="2015901"/>
    <lineage>
        <taxon>Bacteria</taxon>
        <taxon>Bacillati</taxon>
        <taxon>Bacillota</taxon>
        <taxon>Erysipelotrichia</taxon>
        <taxon>Erysipelotrichales</taxon>
        <taxon>Erysipelotrichaceae</taxon>
        <taxon>Massilicoli</taxon>
    </lineage>
</organism>
<evidence type="ECO:0000313" key="2">
    <source>
        <dbReference type="EMBL" id="MCQ5122285.1"/>
    </source>
</evidence>
<evidence type="ECO:0000256" key="1">
    <source>
        <dbReference type="SAM" id="SignalP"/>
    </source>
</evidence>
<feature type="signal peptide" evidence="1">
    <location>
        <begin position="1"/>
        <end position="23"/>
    </location>
</feature>
<feature type="chain" id="PRO_5045405898" evidence="1">
    <location>
        <begin position="24"/>
        <end position="118"/>
    </location>
</feature>
<sequence length="118" mass="13079">MKYSIKSCAAVFMLLLISGTTIVSSDITSSTGKLHDHYDSSAYHSTLFRDKTISLNYGGSYDVTTQASNRFKGTCVQNYATGLYTQQKCVSTAAASVTKTDRMDGNYFKTHYHKSWSN</sequence>
<reference evidence="2 3" key="1">
    <citation type="submission" date="2022-06" db="EMBL/GenBank/DDBJ databases">
        <title>Isolation of gut microbiota from human fecal samples.</title>
        <authorList>
            <person name="Pamer E.G."/>
            <person name="Barat B."/>
            <person name="Waligurski E."/>
            <person name="Medina S."/>
            <person name="Paddock L."/>
            <person name="Mostad J."/>
        </authorList>
    </citation>
    <scope>NUCLEOTIDE SEQUENCE [LARGE SCALE GENOMIC DNA]</scope>
    <source>
        <strain evidence="2 3">DFI.6.1</strain>
    </source>
</reference>
<dbReference type="RefSeq" id="WP_178199908.1">
    <property type="nucleotide sequence ID" value="NZ_CALVCM010000073.1"/>
</dbReference>
<evidence type="ECO:0000313" key="3">
    <source>
        <dbReference type="Proteomes" id="UP001524435"/>
    </source>
</evidence>
<comment type="caution">
    <text evidence="2">The sequence shown here is derived from an EMBL/GenBank/DDBJ whole genome shotgun (WGS) entry which is preliminary data.</text>
</comment>
<accession>A0ABT1SM29</accession>
<gene>
    <name evidence="2" type="ORF">NE663_08445</name>
</gene>
<name>A0ABT1SM29_9FIRM</name>
<dbReference type="EMBL" id="JANGCH010000012">
    <property type="protein sequence ID" value="MCQ5122285.1"/>
    <property type="molecule type" value="Genomic_DNA"/>
</dbReference>
<keyword evidence="1" id="KW-0732">Signal</keyword>
<proteinExistence type="predicted"/>
<dbReference type="Proteomes" id="UP001524435">
    <property type="component" value="Unassembled WGS sequence"/>
</dbReference>
<protein>
    <submittedName>
        <fullName evidence="2">Uncharacterized protein</fullName>
    </submittedName>
</protein>
<keyword evidence="3" id="KW-1185">Reference proteome</keyword>